<dbReference type="EMBL" id="MU005574">
    <property type="protein sequence ID" value="KAF2687923.1"/>
    <property type="molecule type" value="Genomic_DNA"/>
</dbReference>
<sequence>MGSGESTQESPQHLLQSTKEAASFGAPMVSLIVSYTAFVRFRDRVEKLLRAIILKPVFALLLKSLIRRNSRTLKVYRRVNKNWCVNKYRRVEPFPNYSSIVPRSLAFHVVLCTKDAGQPPPNPVSIPLPRLLLPCLVTPSRHKSPWMNVDTRPATKVRLSD</sequence>
<organism evidence="1 2">
    <name type="scientific">Lentithecium fluviatile CBS 122367</name>
    <dbReference type="NCBI Taxonomy" id="1168545"/>
    <lineage>
        <taxon>Eukaryota</taxon>
        <taxon>Fungi</taxon>
        <taxon>Dikarya</taxon>
        <taxon>Ascomycota</taxon>
        <taxon>Pezizomycotina</taxon>
        <taxon>Dothideomycetes</taxon>
        <taxon>Pleosporomycetidae</taxon>
        <taxon>Pleosporales</taxon>
        <taxon>Massarineae</taxon>
        <taxon>Lentitheciaceae</taxon>
        <taxon>Lentithecium</taxon>
    </lineage>
</organism>
<dbReference type="AlphaFoldDB" id="A0A6G1JCR0"/>
<name>A0A6G1JCR0_9PLEO</name>
<accession>A0A6G1JCR0</accession>
<evidence type="ECO:0000313" key="2">
    <source>
        <dbReference type="Proteomes" id="UP000799291"/>
    </source>
</evidence>
<gene>
    <name evidence="1" type="ORF">K458DRAFT_172480</name>
</gene>
<protein>
    <submittedName>
        <fullName evidence="1">Uncharacterized protein</fullName>
    </submittedName>
</protein>
<reference evidence="1" key="1">
    <citation type="journal article" date="2020" name="Stud. Mycol.">
        <title>101 Dothideomycetes genomes: a test case for predicting lifestyles and emergence of pathogens.</title>
        <authorList>
            <person name="Haridas S."/>
            <person name="Albert R."/>
            <person name="Binder M."/>
            <person name="Bloem J."/>
            <person name="Labutti K."/>
            <person name="Salamov A."/>
            <person name="Andreopoulos B."/>
            <person name="Baker S."/>
            <person name="Barry K."/>
            <person name="Bills G."/>
            <person name="Bluhm B."/>
            <person name="Cannon C."/>
            <person name="Castanera R."/>
            <person name="Culley D."/>
            <person name="Daum C."/>
            <person name="Ezra D."/>
            <person name="Gonzalez J."/>
            <person name="Henrissat B."/>
            <person name="Kuo A."/>
            <person name="Liang C."/>
            <person name="Lipzen A."/>
            <person name="Lutzoni F."/>
            <person name="Magnuson J."/>
            <person name="Mondo S."/>
            <person name="Nolan M."/>
            <person name="Ohm R."/>
            <person name="Pangilinan J."/>
            <person name="Park H.-J."/>
            <person name="Ramirez L."/>
            <person name="Alfaro M."/>
            <person name="Sun H."/>
            <person name="Tritt A."/>
            <person name="Yoshinaga Y."/>
            <person name="Zwiers L.-H."/>
            <person name="Turgeon B."/>
            <person name="Goodwin S."/>
            <person name="Spatafora J."/>
            <person name="Crous P."/>
            <person name="Grigoriev I."/>
        </authorList>
    </citation>
    <scope>NUCLEOTIDE SEQUENCE</scope>
    <source>
        <strain evidence="1">CBS 122367</strain>
    </source>
</reference>
<evidence type="ECO:0000313" key="1">
    <source>
        <dbReference type="EMBL" id="KAF2687923.1"/>
    </source>
</evidence>
<keyword evidence="2" id="KW-1185">Reference proteome</keyword>
<proteinExistence type="predicted"/>
<dbReference type="Proteomes" id="UP000799291">
    <property type="component" value="Unassembled WGS sequence"/>
</dbReference>